<dbReference type="InterPro" id="IPR006629">
    <property type="entry name" value="LITAF"/>
</dbReference>
<evidence type="ECO:0000256" key="1">
    <source>
        <dbReference type="ARBA" id="ARBA00004414"/>
    </source>
</evidence>
<comment type="subcellular location">
    <subcellularLocation>
        <location evidence="2">Endosome membrane</location>
        <topology evidence="2">Peripheral membrane protein</topology>
    </subcellularLocation>
    <subcellularLocation>
        <location evidence="1">Late endosome membrane</location>
    </subcellularLocation>
    <subcellularLocation>
        <location evidence="3">Lysosome membrane</location>
        <topology evidence="3">Peripheral membrane protein</topology>
        <orientation evidence="3">Cytoplasmic side</orientation>
    </subcellularLocation>
</comment>
<organism evidence="9 10">
    <name type="scientific">Hypsibius exemplaris</name>
    <name type="common">Freshwater tardigrade</name>
    <dbReference type="NCBI Taxonomy" id="2072580"/>
    <lineage>
        <taxon>Eukaryota</taxon>
        <taxon>Metazoa</taxon>
        <taxon>Ecdysozoa</taxon>
        <taxon>Tardigrada</taxon>
        <taxon>Eutardigrada</taxon>
        <taxon>Parachela</taxon>
        <taxon>Hypsibioidea</taxon>
        <taxon>Hypsibiidae</taxon>
        <taxon>Hypsibius</taxon>
    </lineage>
</organism>
<proteinExistence type="inferred from homology"/>
<feature type="domain" description="LITAF" evidence="8">
    <location>
        <begin position="75"/>
        <end position="161"/>
    </location>
</feature>
<protein>
    <recommendedName>
        <fullName evidence="8">LITAF domain-containing protein</fullName>
    </recommendedName>
</protein>
<evidence type="ECO:0000313" key="9">
    <source>
        <dbReference type="EMBL" id="OQV19784.1"/>
    </source>
</evidence>
<dbReference type="AlphaFoldDB" id="A0A1W0WX54"/>
<accession>A0A1W0WX54</accession>
<dbReference type="OrthoDB" id="5599753at2759"/>
<dbReference type="Pfam" id="PF10601">
    <property type="entry name" value="zf-LITAF-like"/>
    <property type="match status" value="1"/>
</dbReference>
<evidence type="ECO:0000256" key="2">
    <source>
        <dbReference type="ARBA" id="ARBA00004481"/>
    </source>
</evidence>
<gene>
    <name evidence="9" type="ORF">BV898_06057</name>
</gene>
<comment type="similarity">
    <text evidence="4">Belongs to the CDIP1/LITAF family.</text>
</comment>
<evidence type="ECO:0000259" key="8">
    <source>
        <dbReference type="PROSITE" id="PS51837"/>
    </source>
</evidence>
<keyword evidence="7" id="KW-0472">Membrane</keyword>
<dbReference type="Proteomes" id="UP000192578">
    <property type="component" value="Unassembled WGS sequence"/>
</dbReference>
<evidence type="ECO:0000256" key="5">
    <source>
        <dbReference type="ARBA" id="ARBA00022723"/>
    </source>
</evidence>
<keyword evidence="10" id="KW-1185">Reference proteome</keyword>
<dbReference type="GO" id="GO:0008270">
    <property type="term" value="F:zinc ion binding"/>
    <property type="evidence" value="ECO:0007669"/>
    <property type="project" value="TreeGrafter"/>
</dbReference>
<dbReference type="GO" id="GO:0005765">
    <property type="term" value="C:lysosomal membrane"/>
    <property type="evidence" value="ECO:0007669"/>
    <property type="project" value="UniProtKB-SubCell"/>
</dbReference>
<dbReference type="EMBL" id="MTYJ01000035">
    <property type="protein sequence ID" value="OQV19784.1"/>
    <property type="molecule type" value="Genomic_DNA"/>
</dbReference>
<dbReference type="PANTHER" id="PTHR23292">
    <property type="entry name" value="LIPOPOLYSACCHARIDE-INDUCED TUMOR NECROSIS FACTOR-ALPHA FACTOR"/>
    <property type="match status" value="1"/>
</dbReference>
<name>A0A1W0WX54_HYPEX</name>
<dbReference type="GO" id="GO:0031902">
    <property type="term" value="C:late endosome membrane"/>
    <property type="evidence" value="ECO:0007669"/>
    <property type="project" value="UniProtKB-SubCell"/>
</dbReference>
<reference evidence="10" key="1">
    <citation type="submission" date="2017-01" db="EMBL/GenBank/DDBJ databases">
        <title>Comparative genomics of anhydrobiosis in the tardigrade Hypsibius dujardini.</title>
        <authorList>
            <person name="Yoshida Y."/>
            <person name="Koutsovoulos G."/>
            <person name="Laetsch D."/>
            <person name="Stevens L."/>
            <person name="Kumar S."/>
            <person name="Horikawa D."/>
            <person name="Ishino K."/>
            <person name="Komine S."/>
            <person name="Tomita M."/>
            <person name="Blaxter M."/>
            <person name="Arakawa K."/>
        </authorList>
    </citation>
    <scope>NUCLEOTIDE SEQUENCE [LARGE SCALE GENOMIC DNA]</scope>
    <source>
        <strain evidence="10">Z151</strain>
    </source>
</reference>
<evidence type="ECO:0000256" key="4">
    <source>
        <dbReference type="ARBA" id="ARBA00005975"/>
    </source>
</evidence>
<evidence type="ECO:0000256" key="6">
    <source>
        <dbReference type="ARBA" id="ARBA00022833"/>
    </source>
</evidence>
<sequence length="161" mass="17364">MTDKQIQDFDGRKLPGGSFPLDAQILAEAPPSSYTMAAATCPVSMIDTVPELPVMQTGQEKLSVTVVTGTPGILSSGPLLKTFGVNRLMGPDPMQGRCPSCGQSIVTHIDYEVGSHAQTLMCLFCFFGGLFCCWIPLCVPSMQDVVHSCPNCQYPLGRYNR</sequence>
<comment type="caution">
    <text evidence="9">The sequence shown here is derived from an EMBL/GenBank/DDBJ whole genome shotgun (WGS) entry which is preliminary data.</text>
</comment>
<evidence type="ECO:0000256" key="3">
    <source>
        <dbReference type="ARBA" id="ARBA00004630"/>
    </source>
</evidence>
<keyword evidence="6" id="KW-0862">Zinc</keyword>
<dbReference type="PANTHER" id="PTHR23292:SF6">
    <property type="entry name" value="FI16602P1-RELATED"/>
    <property type="match status" value="1"/>
</dbReference>
<evidence type="ECO:0000256" key="7">
    <source>
        <dbReference type="ARBA" id="ARBA00023136"/>
    </source>
</evidence>
<dbReference type="PROSITE" id="PS51837">
    <property type="entry name" value="LITAF"/>
    <property type="match status" value="1"/>
</dbReference>
<evidence type="ECO:0000313" key="10">
    <source>
        <dbReference type="Proteomes" id="UP000192578"/>
    </source>
</evidence>
<keyword evidence="5" id="KW-0479">Metal-binding</keyword>
<dbReference type="SMART" id="SM00714">
    <property type="entry name" value="LITAF"/>
    <property type="match status" value="1"/>
</dbReference>
<dbReference type="InterPro" id="IPR037519">
    <property type="entry name" value="LITAF_fam"/>
</dbReference>